<dbReference type="AlphaFoldDB" id="A0A1I0TSP4"/>
<protein>
    <submittedName>
        <fullName evidence="1">Uncharacterized protein</fullName>
    </submittedName>
</protein>
<name>A0A1I0TSP4_9SPHI</name>
<sequence>MSDRDKAKLSDNWRFAETSVPVEADTLEAYIVKYGEERALGYLEAIADVRAEADWMLLHWNPSNGGFARSASKTQVMLKDFTKHKEKLIKCAVEHPIIKSDKALVKKLKQK</sequence>
<gene>
    <name evidence="1" type="ORF">SAMN04488511_11412</name>
</gene>
<proteinExistence type="predicted"/>
<accession>A0A1I0TSP4</accession>
<organism evidence="1 2">
    <name type="scientific">Pedobacter suwonensis</name>
    <dbReference type="NCBI Taxonomy" id="332999"/>
    <lineage>
        <taxon>Bacteria</taxon>
        <taxon>Pseudomonadati</taxon>
        <taxon>Bacteroidota</taxon>
        <taxon>Sphingobacteriia</taxon>
        <taxon>Sphingobacteriales</taxon>
        <taxon>Sphingobacteriaceae</taxon>
        <taxon>Pedobacter</taxon>
    </lineage>
</organism>
<evidence type="ECO:0000313" key="2">
    <source>
        <dbReference type="Proteomes" id="UP000198836"/>
    </source>
</evidence>
<dbReference type="STRING" id="332999.SAMN04488511_11412"/>
<keyword evidence="2" id="KW-1185">Reference proteome</keyword>
<dbReference type="EMBL" id="FOJM01000014">
    <property type="protein sequence ID" value="SFA54789.1"/>
    <property type="molecule type" value="Genomic_DNA"/>
</dbReference>
<dbReference type="Proteomes" id="UP000198836">
    <property type="component" value="Unassembled WGS sequence"/>
</dbReference>
<dbReference type="RefSeq" id="WP_090985693.1">
    <property type="nucleotide sequence ID" value="NZ_FOJM01000014.1"/>
</dbReference>
<evidence type="ECO:0000313" key="1">
    <source>
        <dbReference type="EMBL" id="SFA54789.1"/>
    </source>
</evidence>
<reference evidence="2" key="1">
    <citation type="submission" date="2016-10" db="EMBL/GenBank/DDBJ databases">
        <authorList>
            <person name="Varghese N."/>
            <person name="Submissions S."/>
        </authorList>
    </citation>
    <scope>NUCLEOTIDE SEQUENCE [LARGE SCALE GENOMIC DNA]</scope>
    <source>
        <strain evidence="2">DSM 18130</strain>
    </source>
</reference>